<evidence type="ECO:0000313" key="2">
    <source>
        <dbReference type="Proteomes" id="UP001140562"/>
    </source>
</evidence>
<keyword evidence="2" id="KW-1185">Reference proteome</keyword>
<reference evidence="1" key="1">
    <citation type="submission" date="2022-10" db="EMBL/GenBank/DDBJ databases">
        <title>Tapping the CABI collections for fungal endophytes: first genome assemblies for Collariella, Neodidymelliopsis, Ascochyta clinopodiicola, Didymella pomorum, Didymosphaeria variabile, Neocosmospora piperis and Neocucurbitaria cava.</title>
        <authorList>
            <person name="Hill R."/>
        </authorList>
    </citation>
    <scope>NUCLEOTIDE SEQUENCE</scope>
    <source>
        <strain evidence="1">IMI 360193</strain>
    </source>
</reference>
<dbReference type="EMBL" id="JAPEUV010000073">
    <property type="protein sequence ID" value="KAJ4334635.1"/>
    <property type="molecule type" value="Genomic_DNA"/>
</dbReference>
<dbReference type="PANTHER" id="PTHR37490">
    <property type="entry name" value="EXPRESSED PROTEIN"/>
    <property type="match status" value="1"/>
</dbReference>
<gene>
    <name evidence="1" type="ORF">N0V87_006671</name>
</gene>
<protein>
    <recommendedName>
        <fullName evidence="3">DUF3431 domain containing protein</fullName>
    </recommendedName>
</protein>
<organism evidence="1 2">
    <name type="scientific">Didymella glomerata</name>
    <dbReference type="NCBI Taxonomy" id="749621"/>
    <lineage>
        <taxon>Eukaryota</taxon>
        <taxon>Fungi</taxon>
        <taxon>Dikarya</taxon>
        <taxon>Ascomycota</taxon>
        <taxon>Pezizomycotina</taxon>
        <taxon>Dothideomycetes</taxon>
        <taxon>Pleosporomycetidae</taxon>
        <taxon>Pleosporales</taxon>
        <taxon>Pleosporineae</taxon>
        <taxon>Didymellaceae</taxon>
        <taxon>Didymella</taxon>
    </lineage>
</organism>
<dbReference type="OrthoDB" id="426718at2759"/>
<evidence type="ECO:0008006" key="3">
    <source>
        <dbReference type="Google" id="ProtNLM"/>
    </source>
</evidence>
<evidence type="ECO:0000313" key="1">
    <source>
        <dbReference type="EMBL" id="KAJ4334635.1"/>
    </source>
</evidence>
<proteinExistence type="predicted"/>
<comment type="caution">
    <text evidence="1">The sequence shown here is derived from an EMBL/GenBank/DDBJ whole genome shotgun (WGS) entry which is preliminary data.</text>
</comment>
<sequence>MPRLSARNVIVLVNIVLLTALLIHLKDVFWDRGASNGASSLFGGGDEEWDYGNVDDRDAVLGLNGIKSDNDFRSKEGKKLQVNGAVASSLVGQEKEKKKRTTAVVVASQASENATWIAEAFPEWEQHVYHVDDPKAKLTVPKNKGRESMVYLTYIIDNYDSLPDNILFIHPNRYQWHNDDPDYDGLPMLRRLQLPFLEEQGYVNIRCAWSLGCPAEIKPLAEEGEHREAVHAGGDYKKAFQTLFPDKAVPKEVGVSCCAQFAATREKIWEKKKSEYQRYRQWLLDTELGDSISGRVLEYSWHMVFGKEPVHCPSAQECYCKVFGLCHLECRDSGSCEGRYILPPYSSLPQGWPFVGWKGEPRKRMGPEEGWFTSKDT</sequence>
<dbReference type="PANTHER" id="PTHR37490:SF3">
    <property type="entry name" value="DUF3431 DOMAIN CONTAINING PROTEIN"/>
    <property type="match status" value="1"/>
</dbReference>
<dbReference type="AlphaFoldDB" id="A0A9W8WWB9"/>
<accession>A0A9W8WWB9</accession>
<dbReference type="Pfam" id="PF11913">
    <property type="entry name" value="DUF3431"/>
    <property type="match status" value="1"/>
</dbReference>
<dbReference type="Proteomes" id="UP001140562">
    <property type="component" value="Unassembled WGS sequence"/>
</dbReference>
<dbReference type="InterPro" id="IPR021838">
    <property type="entry name" value="DUF3431"/>
</dbReference>
<name>A0A9W8WWB9_9PLEO</name>